<feature type="domain" description="Cyclic nucleotide-binding" evidence="10">
    <location>
        <begin position="966"/>
        <end position="1045"/>
    </location>
</feature>
<keyword evidence="5" id="KW-0029">Amino-acid transport</keyword>
<dbReference type="AlphaFoldDB" id="A0AAD6C7Z7"/>
<evidence type="ECO:0000256" key="2">
    <source>
        <dbReference type="ARBA" id="ARBA00022448"/>
    </source>
</evidence>
<feature type="transmembrane region" description="Helical" evidence="9">
    <location>
        <begin position="583"/>
        <end position="604"/>
    </location>
</feature>
<dbReference type="Pfam" id="PF00027">
    <property type="entry name" value="cNMP_binding"/>
    <property type="match status" value="1"/>
</dbReference>
<dbReference type="Proteomes" id="UP001213681">
    <property type="component" value="Unassembled WGS sequence"/>
</dbReference>
<feature type="transmembrane region" description="Helical" evidence="9">
    <location>
        <begin position="669"/>
        <end position="700"/>
    </location>
</feature>
<proteinExistence type="predicted"/>
<dbReference type="SMART" id="SM00100">
    <property type="entry name" value="cNMP"/>
    <property type="match status" value="1"/>
</dbReference>
<evidence type="ECO:0000313" key="12">
    <source>
        <dbReference type="EMBL" id="KAJ5454305.1"/>
    </source>
</evidence>
<dbReference type="Gene3D" id="2.60.120.10">
    <property type="entry name" value="Jelly Rolls"/>
    <property type="match status" value="1"/>
</dbReference>
<keyword evidence="3" id="KW-0926">Vacuole</keyword>
<dbReference type="PANTHER" id="PTHR43310:SF4">
    <property type="entry name" value="AFR304WP"/>
    <property type="match status" value="1"/>
</dbReference>
<sequence length="1080" mass="118068">MGVLQPRGRRDSRTSVMSRRNWGFDRDLDVAIAPESLVEHANANLGSSPGAGLEASSYNGSSLRTPSRSFYHRSFNTPTDSAHYASDGLREQTAELAIYGLSLNKKPSRGRTSLPSGLDIFRSQLQHSPSVSHDGLASSHPTVGEDSLDSRSVLPDPTSASASSALTEMIRQPAATVADDAKPIEETAFSPLSTIDDESEPRDTERTSLLSKTRSKPLHRYGSIGDIESQGGAVRRASNAVTQSISAVGKWSRVVSNPKAWDRRAIWQEGVVYPVSLIPAVVLGLLLNILDALSYGMILFPLGEPLFSHLGVDGISMFYVSTIISQVVFSCGGSIFKGGIGSEMIEVVPFFHQMAFTIMNRVGKENPQSVIATTILAFSVSSVLTGLVFFLMGVCGLGSLIGFFPRHILIGCIGGVGYFLLQTGVEVSARLPGSLEYNIGTLQKLFQLDTVALWTIPLFLAVALLVLKRFIRSNFLVGAYFIGVGAVFYIVILSARISMDTLHQKGWVFNAPSSNNPWYHFYTLYDFSAVNWTAFADTIPAMFALTFFGVLHVPINVPALGISTGEDNLNVDRELMAHGVTNALSGFAGSIQNYLVYTNSLLFIASGGSSRLAGLMLAAATAGILVIGPVIIGFIPVMVVGALIFLLGIELLQEALVDTWGKLSRLEYLTVVIIVVTMGAVDFVMGILVGIILACVNFVVQTSRKSAIRATFSGEIAGSTVRRPPIQQQYLHEAGQQTLIMKLGGYLFFGTIVNVENTMRGLIEEEAFNRQPIRFLILDFSRVYGLDFSAAEAFTRINRVLRKRNVQTTISGLNVEGEVGKSLQNVGLFEPESGVPIFEDLNSALEFCENDYLKIFYNRQEALSRTPIESSTPNTTNSLQVPLPVPQIPSASLSDNMVSSPRGQYLQRVATTTLREHEQTTALVAAPAWSSMRQPLPLVLQTFQGLSTQNEDFWFPACTYFSRESYPAGTVLYHEGDIPRAFYLLESGMLRAEYDLPQGRYFELVVAGRPCGELPFFSDTRRTATVKAEHDCVAWCLSDERWKALQEDEPRIARELLTVSLKLTTERMDSITSYVLTMAA</sequence>
<gene>
    <name evidence="12" type="ORF">N7458_005261</name>
</gene>
<dbReference type="PANTHER" id="PTHR43310">
    <property type="entry name" value="SULFATE TRANSPORTER YBAR-RELATED"/>
    <property type="match status" value="1"/>
</dbReference>
<keyword evidence="6 9" id="KW-1133">Transmembrane helix</keyword>
<dbReference type="RefSeq" id="XP_056767261.1">
    <property type="nucleotide sequence ID" value="XM_056908643.1"/>
</dbReference>
<evidence type="ECO:0000313" key="13">
    <source>
        <dbReference type="Proteomes" id="UP001213681"/>
    </source>
</evidence>
<organism evidence="12 13">
    <name type="scientific">Penicillium daleae</name>
    <dbReference type="NCBI Taxonomy" id="63821"/>
    <lineage>
        <taxon>Eukaryota</taxon>
        <taxon>Fungi</taxon>
        <taxon>Dikarya</taxon>
        <taxon>Ascomycota</taxon>
        <taxon>Pezizomycotina</taxon>
        <taxon>Eurotiomycetes</taxon>
        <taxon>Eurotiomycetidae</taxon>
        <taxon>Eurotiales</taxon>
        <taxon>Aspergillaceae</taxon>
        <taxon>Penicillium</taxon>
    </lineage>
</organism>
<dbReference type="CDD" id="cd00038">
    <property type="entry name" value="CAP_ED"/>
    <property type="match status" value="1"/>
</dbReference>
<dbReference type="GeneID" id="81598886"/>
<dbReference type="InterPro" id="IPR011547">
    <property type="entry name" value="SLC26A/SulP_dom"/>
</dbReference>
<dbReference type="PROSITE" id="PS50801">
    <property type="entry name" value="STAS"/>
    <property type="match status" value="1"/>
</dbReference>
<dbReference type="EMBL" id="JAPVEA010000005">
    <property type="protein sequence ID" value="KAJ5454305.1"/>
    <property type="molecule type" value="Genomic_DNA"/>
</dbReference>
<evidence type="ECO:0000256" key="6">
    <source>
        <dbReference type="ARBA" id="ARBA00022989"/>
    </source>
</evidence>
<dbReference type="InterPro" id="IPR052706">
    <property type="entry name" value="Membrane-Transporter-like"/>
</dbReference>
<evidence type="ECO:0000256" key="9">
    <source>
        <dbReference type="SAM" id="Phobius"/>
    </source>
</evidence>
<evidence type="ECO:0000256" key="8">
    <source>
        <dbReference type="SAM" id="MobiDB-lite"/>
    </source>
</evidence>
<feature type="transmembrane region" description="Helical" evidence="9">
    <location>
        <begin position="375"/>
        <end position="401"/>
    </location>
</feature>
<evidence type="ECO:0000256" key="1">
    <source>
        <dbReference type="ARBA" id="ARBA00004128"/>
    </source>
</evidence>
<keyword evidence="4 9" id="KW-0812">Transmembrane</keyword>
<protein>
    <recommendedName>
        <fullName evidence="14">Sulfate transporter family protein</fullName>
    </recommendedName>
</protein>
<dbReference type="InterPro" id="IPR018490">
    <property type="entry name" value="cNMP-bd_dom_sf"/>
</dbReference>
<feature type="transmembrane region" description="Helical" evidence="9">
    <location>
        <begin position="408"/>
        <end position="425"/>
    </location>
</feature>
<feature type="region of interest" description="Disordered" evidence="8">
    <location>
        <begin position="43"/>
        <end position="63"/>
    </location>
</feature>
<dbReference type="InterPro" id="IPR002645">
    <property type="entry name" value="STAS_dom"/>
</dbReference>
<feature type="transmembrane region" description="Helical" evidence="9">
    <location>
        <begin position="271"/>
        <end position="290"/>
    </location>
</feature>
<name>A0AAD6C7Z7_9EURO</name>
<dbReference type="SUPFAM" id="SSF52091">
    <property type="entry name" value="SpoIIaa-like"/>
    <property type="match status" value="1"/>
</dbReference>
<dbReference type="CDD" id="cd07042">
    <property type="entry name" value="STAS_SulP_like_sulfate_transporter"/>
    <property type="match status" value="1"/>
</dbReference>
<evidence type="ECO:0000256" key="5">
    <source>
        <dbReference type="ARBA" id="ARBA00022970"/>
    </source>
</evidence>
<feature type="transmembrane region" description="Helical" evidence="9">
    <location>
        <begin position="542"/>
        <end position="563"/>
    </location>
</feature>
<reference evidence="12" key="2">
    <citation type="journal article" date="2023" name="IMA Fungus">
        <title>Comparative genomic study of the Penicillium genus elucidates a diverse pangenome and 15 lateral gene transfer events.</title>
        <authorList>
            <person name="Petersen C."/>
            <person name="Sorensen T."/>
            <person name="Nielsen M.R."/>
            <person name="Sondergaard T.E."/>
            <person name="Sorensen J.L."/>
            <person name="Fitzpatrick D.A."/>
            <person name="Frisvad J.C."/>
            <person name="Nielsen K.L."/>
        </authorList>
    </citation>
    <scope>NUCLEOTIDE SEQUENCE</scope>
    <source>
        <strain evidence="12">IBT 16125</strain>
    </source>
</reference>
<evidence type="ECO:0008006" key="14">
    <source>
        <dbReference type="Google" id="ProtNLM"/>
    </source>
</evidence>
<evidence type="ECO:0000256" key="3">
    <source>
        <dbReference type="ARBA" id="ARBA00022554"/>
    </source>
</evidence>
<feature type="region of interest" description="Disordered" evidence="8">
    <location>
        <begin position="129"/>
        <end position="215"/>
    </location>
</feature>
<keyword evidence="7 9" id="KW-0472">Membrane</keyword>
<feature type="transmembrane region" description="Helical" evidence="9">
    <location>
        <begin position="445"/>
        <end position="467"/>
    </location>
</feature>
<dbReference type="FunFam" id="2.60.120.10:FF:000141">
    <property type="entry name" value="Sulfate transporter family protein"/>
    <property type="match status" value="1"/>
</dbReference>
<dbReference type="PROSITE" id="PS50042">
    <property type="entry name" value="CNMP_BINDING_3"/>
    <property type="match status" value="1"/>
</dbReference>
<keyword evidence="2" id="KW-0813">Transport</keyword>
<evidence type="ECO:0000256" key="7">
    <source>
        <dbReference type="ARBA" id="ARBA00023136"/>
    </source>
</evidence>
<accession>A0AAD6C7Z7</accession>
<keyword evidence="13" id="KW-1185">Reference proteome</keyword>
<dbReference type="InterPro" id="IPR036513">
    <property type="entry name" value="STAS_dom_sf"/>
</dbReference>
<dbReference type="GO" id="GO:0034490">
    <property type="term" value="P:basic amino acid transmembrane import into vacuole"/>
    <property type="evidence" value="ECO:0007669"/>
    <property type="project" value="UniProtKB-ARBA"/>
</dbReference>
<dbReference type="InterPro" id="IPR000595">
    <property type="entry name" value="cNMP-bd_dom"/>
</dbReference>
<evidence type="ECO:0000256" key="4">
    <source>
        <dbReference type="ARBA" id="ARBA00022692"/>
    </source>
</evidence>
<dbReference type="Pfam" id="PF01740">
    <property type="entry name" value="STAS"/>
    <property type="match status" value="1"/>
</dbReference>
<comment type="subcellular location">
    <subcellularLocation>
        <location evidence="1">Vacuole membrane</location>
        <topology evidence="1">Multi-pass membrane protein</topology>
    </subcellularLocation>
</comment>
<dbReference type="FunFam" id="3.30.750.24:FF:000012">
    <property type="entry name" value="Sulfate transporter family protein"/>
    <property type="match status" value="1"/>
</dbReference>
<feature type="domain" description="STAS" evidence="11">
    <location>
        <begin position="739"/>
        <end position="848"/>
    </location>
</feature>
<dbReference type="SUPFAM" id="SSF51206">
    <property type="entry name" value="cAMP-binding domain-like"/>
    <property type="match status" value="1"/>
</dbReference>
<reference evidence="12" key="1">
    <citation type="submission" date="2022-12" db="EMBL/GenBank/DDBJ databases">
        <authorList>
            <person name="Petersen C."/>
        </authorList>
    </citation>
    <scope>NUCLEOTIDE SEQUENCE</scope>
    <source>
        <strain evidence="12">IBT 16125</strain>
    </source>
</reference>
<evidence type="ECO:0000259" key="11">
    <source>
        <dbReference type="PROSITE" id="PS50801"/>
    </source>
</evidence>
<dbReference type="GO" id="GO:0000329">
    <property type="term" value="C:fungal-type vacuole membrane"/>
    <property type="evidence" value="ECO:0007669"/>
    <property type="project" value="UniProtKB-ARBA"/>
</dbReference>
<comment type="caution">
    <text evidence="12">The sequence shown here is derived from an EMBL/GenBank/DDBJ whole genome shotgun (WGS) entry which is preliminary data.</text>
</comment>
<feature type="transmembrane region" description="Helical" evidence="9">
    <location>
        <begin position="474"/>
        <end position="497"/>
    </location>
</feature>
<evidence type="ECO:0000259" key="10">
    <source>
        <dbReference type="PROSITE" id="PS50042"/>
    </source>
</evidence>
<feature type="transmembrane region" description="Helical" evidence="9">
    <location>
        <begin position="616"/>
        <end position="649"/>
    </location>
</feature>
<dbReference type="Pfam" id="PF00916">
    <property type="entry name" value="Sulfate_transp"/>
    <property type="match status" value="1"/>
</dbReference>
<dbReference type="InterPro" id="IPR014710">
    <property type="entry name" value="RmlC-like_jellyroll"/>
</dbReference>
<dbReference type="Gene3D" id="3.30.750.24">
    <property type="entry name" value="STAS domain"/>
    <property type="match status" value="1"/>
</dbReference>